<dbReference type="AlphaFoldDB" id="A0A857DI89"/>
<protein>
    <submittedName>
        <fullName evidence="1">Uncharacterized protein</fullName>
    </submittedName>
</protein>
<dbReference type="Pfam" id="PF20551">
    <property type="entry name" value="DUF6765"/>
    <property type="match status" value="1"/>
</dbReference>
<reference evidence="1 2" key="1">
    <citation type="submission" date="2019-12" db="EMBL/GenBank/DDBJ databases">
        <title>Sequence classification of anaerobic respiratory reductive dehalogenases: First we see many, then we see few.</title>
        <authorList>
            <person name="Molenda O."/>
            <person name="Puentes Jacome L.A."/>
            <person name="Cao X."/>
            <person name="Nesbo C.L."/>
            <person name="Tang S."/>
            <person name="Morson N."/>
            <person name="Patron J."/>
            <person name="Lomheim L."/>
            <person name="Wishart D.S."/>
            <person name="Edwards E.A."/>
        </authorList>
    </citation>
    <scope>NUCLEOTIDE SEQUENCE [LARGE SCALE GENOMIC DNA]</scope>
    <source>
        <strain evidence="1 2">12DCA</strain>
    </source>
</reference>
<dbReference type="RefSeq" id="WP_019226080.1">
    <property type="nucleotide sequence ID" value="NZ_CP046996.1"/>
</dbReference>
<organism evidence="1 2">
    <name type="scientific">Dehalobacter restrictus</name>
    <dbReference type="NCBI Taxonomy" id="55583"/>
    <lineage>
        <taxon>Bacteria</taxon>
        <taxon>Bacillati</taxon>
        <taxon>Bacillota</taxon>
        <taxon>Clostridia</taxon>
        <taxon>Eubacteriales</taxon>
        <taxon>Desulfitobacteriaceae</taxon>
        <taxon>Dehalobacter</taxon>
    </lineage>
</organism>
<evidence type="ECO:0000313" key="2">
    <source>
        <dbReference type="Proteomes" id="UP000430508"/>
    </source>
</evidence>
<accession>A0A857DI89</accession>
<proteinExistence type="predicted"/>
<sequence>MKRDIHYYALLAFCRSCGFNKESSRKIAYASQYVDDARINLMTIQNPAPEVSVDRSDNRAVFLNMATCHSYFKIKTFNYEAMINNTCAFHFVPGCKGENFTKKLRCKEESPVALVLLNEALDDNNLIKFGIVLHAYADTFSHQGFSGMLSKVNDINHCGARNEVYLGIPDLILYLFKQLCGEKYDEMFDRIVPAYGHGQALTFPDLPYLVWSYRYDSSDTFEGRYTVVEIDNKERYQRALAKIKGYLEIYLKKHPEFRDSNYQFDDTPKLMSQLINKDSDRNREESWIAFMLKYGMFQKNEWSGIVYQESEWLRKAFQNFNPQTFNNRRVDNVILADHFAESDWYHFYQAVKWYKKRFFECCHQNKLFIPK</sequence>
<dbReference type="Proteomes" id="UP000430508">
    <property type="component" value="Chromosome"/>
</dbReference>
<evidence type="ECO:0000313" key="1">
    <source>
        <dbReference type="EMBL" id="QHA00637.1"/>
    </source>
</evidence>
<dbReference type="EMBL" id="CP046996">
    <property type="protein sequence ID" value="QHA00637.1"/>
    <property type="molecule type" value="Genomic_DNA"/>
</dbReference>
<dbReference type="InterPro" id="IPR046653">
    <property type="entry name" value="DUF6765"/>
</dbReference>
<gene>
    <name evidence="1" type="ORF">GQ588_08330</name>
</gene>
<name>A0A857DI89_9FIRM</name>